<comment type="caution">
    <text evidence="1">The sequence shown here is derived from an EMBL/GenBank/DDBJ whole genome shotgun (WGS) entry which is preliminary data.</text>
</comment>
<proteinExistence type="predicted"/>
<evidence type="ECO:0000313" key="2">
    <source>
        <dbReference type="Proteomes" id="UP001256588"/>
    </source>
</evidence>
<gene>
    <name evidence="1" type="ORF">J2W68_002329</name>
</gene>
<accession>A0ABU1XXU8</accession>
<dbReference type="Proteomes" id="UP001256588">
    <property type="component" value="Unassembled WGS sequence"/>
</dbReference>
<dbReference type="RefSeq" id="WP_310235988.1">
    <property type="nucleotide sequence ID" value="NZ_JAVDWO010000008.1"/>
</dbReference>
<reference evidence="1 2" key="1">
    <citation type="submission" date="2023-07" db="EMBL/GenBank/DDBJ databases">
        <title>Sorghum-associated microbial communities from plants grown in Nebraska, USA.</title>
        <authorList>
            <person name="Schachtman D."/>
        </authorList>
    </citation>
    <scope>NUCLEOTIDE SEQUENCE [LARGE SCALE GENOMIC DNA]</scope>
    <source>
        <strain evidence="1 2">4099</strain>
    </source>
</reference>
<sequence>MDWQCNPLLREEITVRRRPLRPMPALYAWSACAGVVMLTWRGKTVGAVYPGGRYWLTWRRRTHAGTAASSSQARRFMTRWLRARRDAAPVMDADLPPKALVPLETFLREYEAQDA</sequence>
<protein>
    <submittedName>
        <fullName evidence="1">Uncharacterized protein</fullName>
    </submittedName>
</protein>
<name>A0ABU1XXU8_9GAMM</name>
<organism evidence="1 2">
    <name type="scientific">Luteimonas terrae</name>
    <dbReference type="NCBI Taxonomy" id="1530191"/>
    <lineage>
        <taxon>Bacteria</taxon>
        <taxon>Pseudomonadati</taxon>
        <taxon>Pseudomonadota</taxon>
        <taxon>Gammaproteobacteria</taxon>
        <taxon>Lysobacterales</taxon>
        <taxon>Lysobacteraceae</taxon>
        <taxon>Luteimonas</taxon>
    </lineage>
</organism>
<keyword evidence="2" id="KW-1185">Reference proteome</keyword>
<dbReference type="EMBL" id="JAVDWO010000008">
    <property type="protein sequence ID" value="MDR7193592.1"/>
    <property type="molecule type" value="Genomic_DNA"/>
</dbReference>
<evidence type="ECO:0000313" key="1">
    <source>
        <dbReference type="EMBL" id="MDR7193592.1"/>
    </source>
</evidence>